<accession>W1XP13</accession>
<reference evidence="1" key="1">
    <citation type="submission" date="2013-12" db="EMBL/GenBank/DDBJ databases">
        <title>A Varibaculum cambriense genome reconstructed from a premature infant gut community with otherwise low bacterial novelty that shifts toward anaerobic metabolism during the third week of life.</title>
        <authorList>
            <person name="Brown C.T."/>
            <person name="Sharon I."/>
            <person name="Thomas B.C."/>
            <person name="Castelle C.J."/>
            <person name="Morowitz M.J."/>
            <person name="Banfield J.F."/>
        </authorList>
    </citation>
    <scope>NUCLEOTIDE SEQUENCE</scope>
</reference>
<organism evidence="1">
    <name type="scientific">human gut metagenome</name>
    <dbReference type="NCBI Taxonomy" id="408170"/>
    <lineage>
        <taxon>unclassified sequences</taxon>
        <taxon>metagenomes</taxon>
        <taxon>organismal metagenomes</taxon>
    </lineage>
</organism>
<protein>
    <submittedName>
        <fullName evidence="1">Uncharacterized protein</fullName>
    </submittedName>
</protein>
<dbReference type="EMBL" id="AZMM01014290">
    <property type="protein sequence ID" value="ETJ31205.1"/>
    <property type="molecule type" value="Genomic_DNA"/>
</dbReference>
<dbReference type="AlphaFoldDB" id="W1XP13"/>
<evidence type="ECO:0000313" key="1">
    <source>
        <dbReference type="EMBL" id="ETJ31205.1"/>
    </source>
</evidence>
<sequence>MYIKTTIFIIISFQFENNQYCLLSLSKEIKNTISDTVKQIAAIVFITGFCQSGRSNPIRTDILQN</sequence>
<name>W1XP13_9ZZZZ</name>
<proteinExistence type="predicted"/>
<comment type="caution">
    <text evidence="1">The sequence shown here is derived from an EMBL/GenBank/DDBJ whole genome shotgun (WGS) entry which is preliminary data.</text>
</comment>
<gene>
    <name evidence="1" type="ORF">Q604_UNBC14290G0001</name>
</gene>
<feature type="non-terminal residue" evidence="1">
    <location>
        <position position="65"/>
    </location>
</feature>